<dbReference type="EMBL" id="CP114014">
    <property type="protein sequence ID" value="XAY05452.1"/>
    <property type="molecule type" value="Genomic_DNA"/>
</dbReference>
<dbReference type="AlphaFoldDB" id="A0AAU7AV08"/>
<protein>
    <submittedName>
        <fullName evidence="2">Uncharacterized protein</fullName>
    </submittedName>
</protein>
<name>A0AAU7AV08_9ACTN</name>
<evidence type="ECO:0000256" key="1">
    <source>
        <dbReference type="SAM" id="SignalP"/>
    </source>
</evidence>
<dbReference type="KEGG" id="parq:DSM112329_02305"/>
<proteinExistence type="predicted"/>
<feature type="signal peptide" evidence="1">
    <location>
        <begin position="1"/>
        <end position="24"/>
    </location>
</feature>
<gene>
    <name evidence="2" type="ORF">DSM112329_02305</name>
</gene>
<feature type="chain" id="PRO_5043369270" evidence="1">
    <location>
        <begin position="25"/>
        <end position="190"/>
    </location>
</feature>
<sequence length="190" mass="18739">MLSLPLRPALTVAALVAAGAGAGALGLAAAPAGGAQARAAGSAPTVLRLDGIGPLKLGMSRAAAVKTGWLSGRGTGCPLGGTPLPVTYALDGKGAPAPISGTAQFDGGKLTILTFSKGVRTGNGTAPGRTTTTQMAARYRTAGFKVRAERSELFGGTFVQASRGDVPVIGGFARGKVVQELALPSVPVCE</sequence>
<evidence type="ECO:0000313" key="2">
    <source>
        <dbReference type="EMBL" id="XAY05452.1"/>
    </source>
</evidence>
<dbReference type="RefSeq" id="WP_354701960.1">
    <property type="nucleotide sequence ID" value="NZ_CP114014.1"/>
</dbReference>
<reference evidence="2" key="1">
    <citation type="submission" date="2022-12" db="EMBL/GenBank/DDBJ databases">
        <title>Paraconexibacter alkalitolerans sp. nov. and Baekduia alba sp. nov., isolated from soil and emended description of the genera Paraconexibacter (Chun et al., 2020) and Baekduia (An et al., 2020).</title>
        <authorList>
            <person name="Vieira S."/>
            <person name="Huber K.J."/>
            <person name="Geppert A."/>
            <person name="Wolf J."/>
            <person name="Neumann-Schaal M."/>
            <person name="Muesken M."/>
            <person name="Overmann J."/>
        </authorList>
    </citation>
    <scope>NUCLEOTIDE SEQUENCE</scope>
    <source>
        <strain evidence="2">AEG42_29</strain>
    </source>
</reference>
<organism evidence="2">
    <name type="scientific">Paraconexibacter sp. AEG42_29</name>
    <dbReference type="NCBI Taxonomy" id="2997339"/>
    <lineage>
        <taxon>Bacteria</taxon>
        <taxon>Bacillati</taxon>
        <taxon>Actinomycetota</taxon>
        <taxon>Thermoleophilia</taxon>
        <taxon>Solirubrobacterales</taxon>
        <taxon>Paraconexibacteraceae</taxon>
        <taxon>Paraconexibacter</taxon>
    </lineage>
</organism>
<accession>A0AAU7AV08</accession>
<keyword evidence="1" id="KW-0732">Signal</keyword>